<dbReference type="SMART" id="SM00044">
    <property type="entry name" value="CYCc"/>
    <property type="match status" value="1"/>
</dbReference>
<evidence type="ECO:0000256" key="6">
    <source>
        <dbReference type="ARBA" id="ARBA00022729"/>
    </source>
</evidence>
<evidence type="ECO:0000256" key="9">
    <source>
        <dbReference type="ARBA" id="ARBA00023239"/>
    </source>
</evidence>
<evidence type="ECO:0000313" key="17">
    <source>
        <dbReference type="Proteomes" id="UP000440578"/>
    </source>
</evidence>
<dbReference type="PRINTS" id="PR00741">
    <property type="entry name" value="GLHYDRLASE29"/>
</dbReference>
<dbReference type="Proteomes" id="UP000440578">
    <property type="component" value="Unassembled WGS sequence"/>
</dbReference>
<feature type="chain" id="PRO_5025390247" description="Putative alpha-L-fucosidase" evidence="14">
    <location>
        <begin position="21"/>
        <end position="1027"/>
    </location>
</feature>
<dbReference type="SUPFAM" id="SSF55073">
    <property type="entry name" value="Nucleotide cyclase"/>
    <property type="match status" value="1"/>
</dbReference>
<dbReference type="GO" id="GO:0016139">
    <property type="term" value="P:glycoside catabolic process"/>
    <property type="evidence" value="ECO:0007669"/>
    <property type="project" value="TreeGrafter"/>
</dbReference>
<dbReference type="SMART" id="SM00812">
    <property type="entry name" value="Alpha_L_fucos"/>
    <property type="match status" value="1"/>
</dbReference>
<dbReference type="Pfam" id="PF01120">
    <property type="entry name" value="Alpha_L_fucos"/>
    <property type="match status" value="1"/>
</dbReference>
<comment type="catalytic activity">
    <reaction evidence="2">
        <text>a neolactoside IV(2)-alpha-Fuc-nLc4Cer(d18:0) + H2O = a neolactoside nLc4Cer(d18:0) + L-fucose</text>
        <dbReference type="Rhea" id="RHEA:49308"/>
        <dbReference type="ChEBI" id="CHEBI:2181"/>
        <dbReference type="ChEBI" id="CHEBI:15377"/>
        <dbReference type="ChEBI" id="CHEBI:91119"/>
        <dbReference type="ChEBI" id="CHEBI:91121"/>
    </reaction>
    <physiologicalReaction direction="left-to-right" evidence="2">
        <dbReference type="Rhea" id="RHEA:49309"/>
    </physiologicalReaction>
</comment>
<dbReference type="Pfam" id="PF16757">
    <property type="entry name" value="Fucosidase_C"/>
    <property type="match status" value="1"/>
</dbReference>
<dbReference type="SUPFAM" id="SSF51445">
    <property type="entry name" value="(Trans)glycosidases"/>
    <property type="match status" value="1"/>
</dbReference>
<dbReference type="Gene3D" id="2.60.40.1180">
    <property type="entry name" value="Golgi alpha-mannosidase II"/>
    <property type="match status" value="1"/>
</dbReference>
<keyword evidence="9" id="KW-0456">Lyase</keyword>
<evidence type="ECO:0000256" key="13">
    <source>
        <dbReference type="SAM" id="Phobius"/>
    </source>
</evidence>
<dbReference type="InterPro" id="IPR018526">
    <property type="entry name" value="Glyco_hydro_29_CS"/>
</dbReference>
<evidence type="ECO:0000256" key="1">
    <source>
        <dbReference type="ARBA" id="ARBA00000321"/>
    </source>
</evidence>
<dbReference type="PANTHER" id="PTHR10030:SF37">
    <property type="entry name" value="ALPHA-L-FUCOSIDASE-RELATED"/>
    <property type="match status" value="1"/>
</dbReference>
<dbReference type="GO" id="GO:0004560">
    <property type="term" value="F:alpha-L-fucosidase activity"/>
    <property type="evidence" value="ECO:0007669"/>
    <property type="project" value="UniProtKB-EC"/>
</dbReference>
<keyword evidence="17" id="KW-1185">Reference proteome</keyword>
<reference evidence="16 17" key="1">
    <citation type="submission" date="2019-07" db="EMBL/GenBank/DDBJ databases">
        <title>Draft genome assembly of a fouling barnacle, Amphibalanus amphitrite (Darwin, 1854): The first reference genome for Thecostraca.</title>
        <authorList>
            <person name="Kim W."/>
        </authorList>
    </citation>
    <scope>NUCLEOTIDE SEQUENCE [LARGE SCALE GENOMIC DNA]</scope>
    <source>
        <strain evidence="16">SNU_AA5</strain>
        <tissue evidence="16">Soma without cirri and trophi</tissue>
    </source>
</reference>
<dbReference type="Gene3D" id="6.10.250.780">
    <property type="match status" value="1"/>
</dbReference>
<dbReference type="GO" id="GO:0035556">
    <property type="term" value="P:intracellular signal transduction"/>
    <property type="evidence" value="ECO:0007669"/>
    <property type="project" value="InterPro"/>
</dbReference>
<evidence type="ECO:0000256" key="10">
    <source>
        <dbReference type="ARBA" id="ARBA00023295"/>
    </source>
</evidence>
<keyword evidence="6 14" id="KW-0732">Signal</keyword>
<dbReference type="Pfam" id="PF08376">
    <property type="entry name" value="NIT"/>
    <property type="match status" value="1"/>
</dbReference>
<dbReference type="CDD" id="cd07302">
    <property type="entry name" value="CHD"/>
    <property type="match status" value="1"/>
</dbReference>
<proteinExistence type="inferred from homology"/>
<name>A0A6A4VH90_AMPAM</name>
<gene>
    <name evidence="16" type="ORF">FJT64_011138</name>
</gene>
<evidence type="ECO:0000256" key="2">
    <source>
        <dbReference type="ARBA" id="ARBA00000419"/>
    </source>
</evidence>
<protein>
    <recommendedName>
        <fullName evidence="11">Putative alpha-L-fucosidase</fullName>
        <ecNumber evidence="5">3.2.1.51</ecNumber>
    </recommendedName>
    <alternativeName>
        <fullName evidence="12">Alpha-L-fucoside fucohydrolase</fullName>
    </alternativeName>
</protein>
<dbReference type="InterPro" id="IPR000933">
    <property type="entry name" value="Glyco_hydro_29"/>
</dbReference>
<keyword evidence="10" id="KW-0326">Glycosidase</keyword>
<evidence type="ECO:0000256" key="14">
    <source>
        <dbReference type="SAM" id="SignalP"/>
    </source>
</evidence>
<evidence type="ECO:0000256" key="5">
    <source>
        <dbReference type="ARBA" id="ARBA00012662"/>
    </source>
</evidence>
<organism evidence="16 17">
    <name type="scientific">Amphibalanus amphitrite</name>
    <name type="common">Striped barnacle</name>
    <name type="synonym">Balanus amphitrite</name>
    <dbReference type="NCBI Taxonomy" id="1232801"/>
    <lineage>
        <taxon>Eukaryota</taxon>
        <taxon>Metazoa</taxon>
        <taxon>Ecdysozoa</taxon>
        <taxon>Arthropoda</taxon>
        <taxon>Crustacea</taxon>
        <taxon>Multicrustacea</taxon>
        <taxon>Cirripedia</taxon>
        <taxon>Thoracica</taxon>
        <taxon>Thoracicalcarea</taxon>
        <taxon>Balanomorpha</taxon>
        <taxon>Balanoidea</taxon>
        <taxon>Balanidae</taxon>
        <taxon>Amphibalaninae</taxon>
        <taxon>Amphibalanus</taxon>
    </lineage>
</organism>
<evidence type="ECO:0000256" key="3">
    <source>
        <dbReference type="ARBA" id="ARBA00004071"/>
    </source>
</evidence>
<keyword evidence="7" id="KW-0378">Hydrolase</keyword>
<dbReference type="Gene3D" id="3.20.20.80">
    <property type="entry name" value="Glycosidases"/>
    <property type="match status" value="1"/>
</dbReference>
<dbReference type="Gene3D" id="3.30.70.1230">
    <property type="entry name" value="Nucleotide cyclase"/>
    <property type="match status" value="1"/>
</dbReference>
<evidence type="ECO:0000256" key="7">
    <source>
        <dbReference type="ARBA" id="ARBA00022801"/>
    </source>
</evidence>
<keyword evidence="13" id="KW-1133">Transmembrane helix</keyword>
<dbReference type="GO" id="GO:0005764">
    <property type="term" value="C:lysosome"/>
    <property type="evidence" value="ECO:0007669"/>
    <property type="project" value="TreeGrafter"/>
</dbReference>
<dbReference type="FunFam" id="3.20.20.80:FF:000027">
    <property type="entry name" value="Alpha-L-fucosidase"/>
    <property type="match status" value="1"/>
</dbReference>
<keyword evidence="8" id="KW-0325">Glycoprotein</keyword>
<evidence type="ECO:0000259" key="15">
    <source>
        <dbReference type="PROSITE" id="PS50125"/>
    </source>
</evidence>
<accession>A0A6A4VH90</accession>
<dbReference type="PROSITE" id="PS50125">
    <property type="entry name" value="GUANYLATE_CYCLASE_2"/>
    <property type="match status" value="1"/>
</dbReference>
<comment type="function">
    <text evidence="3">Alpha-L-fucosidase is responsible for hydrolyzing the alpha-1,6-linked fucose joined to the reducing-end N-acetylglucosamine of the carbohydrate moieties of glycoproteins.</text>
</comment>
<feature type="transmembrane region" description="Helical" evidence="13">
    <location>
        <begin position="825"/>
        <end position="844"/>
    </location>
</feature>
<dbReference type="EMBL" id="VIIS01001936">
    <property type="protein sequence ID" value="KAF0290660.1"/>
    <property type="molecule type" value="Genomic_DNA"/>
</dbReference>
<dbReference type="InterPro" id="IPR016286">
    <property type="entry name" value="FUC_metazoa-typ"/>
</dbReference>
<dbReference type="InterPro" id="IPR057739">
    <property type="entry name" value="Glyco_hydro_29_N"/>
</dbReference>
<feature type="signal peptide" evidence="14">
    <location>
        <begin position="1"/>
        <end position="20"/>
    </location>
</feature>
<sequence length="1027" mass="117275">MLWALLVLAVSWLVPDVVQGRYQPTWASLDTRPLPQWYDEAKFGIFLHWGVYSVPSFGDAWFWKQWHDGDPAHVNFMKRNFRPGFTYADFAPKFTAEFFDPAQWAKLFKAAGAKYVVLTTKHHEGFTLWPSKYAWNWNAKDVGPRRDLVQDLADAVRNNTDIHFGVYHSLFEFFNPFWLSDQASNFTQVTFPAAKTIPELYELVRRYRPDVIWSDGSIEATNSDYWGSKEFIAWLYNDSPIKDRVVVNDRWGKDAGCAHGDFITCRDHYNPGVLQKRKWENCLTVDRGSWGFRRDVSLSDIRSTEELTAELVETVSCGGNLLLNVGPTHDGRIVPIFEERLRQMGEWLGINGEAIYSSRPWVHQNDSSTPGVWYTQRDSYVYVLLLKWPTDRSLKLGSLRLKPSVGKLTLLGGSKNNLKWIQKPGEKLLIRLPPLEQVTSRWAWVIRAENAVASKGRRHYLAPIIESDTMSTRSRKSFSTTSITESQYSFEMYRGCTFNPNTRQGRRFYVVQMLVLHFIPVMALIVQNCYILGSAIYRQRQMIRLTRTIEETTDVGLLLASMQTERSEMAYHVFGINVSGTWNAEDGFAVYDREHSLRQVFDRTDLALDKLVDWSAIAGEAGLQWQDRMFASKGRFQTYLGDIRRMALEGRTPSRSEMLWYNRTTALLLRVLVRHISDRKLSSGDVSSPFLAYINIMRAVEHLGLLLTLGLRYLSAGTSPLLVTQTALSDTLFWEYIGNTRTFASGIADDMSDILEEGDGMGTFMVVRDGIINDVPRASLNVSATEFFHNNSRLLNRLQQVQLQLKENIESLTSDEVLVSKRQQMWTAGLLGFVVILSLIGILMTRKAATEMEIFTESLAAKTAEMRRERRRADRLLCQMLPSSVALQLKSMHKVSAESFQAVTVLFSDIVDFSSIAAQSTPIQVMAFLNRLFKTFDNRIDRFDVYKVEAVETVYMCASGLPHKNGDRHVTEVADLALELLATSRRFEVPHLPDHPLHIRLGINTGPCVAGIHGERVIDRLLKNLSQ</sequence>
<dbReference type="InterPro" id="IPR013780">
    <property type="entry name" value="Glyco_hydro_b"/>
</dbReference>
<dbReference type="OrthoDB" id="6039950at2759"/>
<dbReference type="InterPro" id="IPR031919">
    <property type="entry name" value="Fucosidase_C"/>
</dbReference>
<dbReference type="AlphaFoldDB" id="A0A6A4VH90"/>
<evidence type="ECO:0000256" key="11">
    <source>
        <dbReference type="ARBA" id="ARBA00074133"/>
    </source>
</evidence>
<dbReference type="InterPro" id="IPR001054">
    <property type="entry name" value="A/G_cyclase"/>
</dbReference>
<evidence type="ECO:0000313" key="16">
    <source>
        <dbReference type="EMBL" id="KAF0290660.1"/>
    </source>
</evidence>
<evidence type="ECO:0000256" key="12">
    <source>
        <dbReference type="ARBA" id="ARBA00081661"/>
    </source>
</evidence>
<dbReference type="PROSITE" id="PS00385">
    <property type="entry name" value="ALPHA_L_FUCOSIDASE"/>
    <property type="match status" value="1"/>
</dbReference>
<comment type="catalytic activity">
    <reaction evidence="1">
        <text>a neolactoside IV(2)-alpha-Fuc-nLc4Cer(d18:1(4E)) + H2O = a neolactoside nLc4Cer(d18:1(4E)) + L-fucose</text>
        <dbReference type="Rhea" id="RHEA:48224"/>
        <dbReference type="ChEBI" id="CHEBI:2181"/>
        <dbReference type="ChEBI" id="CHEBI:15377"/>
        <dbReference type="ChEBI" id="CHEBI:17006"/>
        <dbReference type="ChEBI" id="CHEBI:28691"/>
    </reaction>
    <physiologicalReaction direction="left-to-right" evidence="1">
        <dbReference type="Rhea" id="RHEA:48225"/>
    </physiologicalReaction>
</comment>
<comment type="caution">
    <text evidence="16">The sequence shown here is derived from an EMBL/GenBank/DDBJ whole genome shotgun (WGS) entry which is preliminary data.</text>
</comment>
<dbReference type="InterPro" id="IPR017853">
    <property type="entry name" value="GH"/>
</dbReference>
<dbReference type="EC" id="3.2.1.51" evidence="5"/>
<dbReference type="GO" id="GO:0016829">
    <property type="term" value="F:lyase activity"/>
    <property type="evidence" value="ECO:0007669"/>
    <property type="project" value="UniProtKB-KW"/>
</dbReference>
<evidence type="ECO:0000256" key="8">
    <source>
        <dbReference type="ARBA" id="ARBA00023180"/>
    </source>
</evidence>
<dbReference type="InterPro" id="IPR013587">
    <property type="entry name" value="Nitrate/nitrite_sensing"/>
</dbReference>
<feature type="transmembrane region" description="Helical" evidence="13">
    <location>
        <begin position="509"/>
        <end position="537"/>
    </location>
</feature>
<dbReference type="Pfam" id="PF00211">
    <property type="entry name" value="Guanylate_cyc"/>
    <property type="match status" value="1"/>
</dbReference>
<comment type="similarity">
    <text evidence="4">Belongs to the glycosyl hydrolase 29 family.</text>
</comment>
<feature type="domain" description="Guanylate cyclase" evidence="15">
    <location>
        <begin position="904"/>
        <end position="1016"/>
    </location>
</feature>
<keyword evidence="13" id="KW-0812">Transmembrane</keyword>
<dbReference type="GO" id="GO:0009190">
    <property type="term" value="P:cyclic nucleotide biosynthetic process"/>
    <property type="evidence" value="ECO:0007669"/>
    <property type="project" value="InterPro"/>
</dbReference>
<dbReference type="GO" id="GO:0006004">
    <property type="term" value="P:fucose metabolic process"/>
    <property type="evidence" value="ECO:0007669"/>
    <property type="project" value="InterPro"/>
</dbReference>
<dbReference type="InterPro" id="IPR029787">
    <property type="entry name" value="Nucleotide_cyclase"/>
</dbReference>
<evidence type="ECO:0000256" key="4">
    <source>
        <dbReference type="ARBA" id="ARBA00007951"/>
    </source>
</evidence>
<keyword evidence="13" id="KW-0472">Membrane</keyword>
<dbReference type="PANTHER" id="PTHR10030">
    <property type="entry name" value="ALPHA-L-FUCOSIDASE"/>
    <property type="match status" value="1"/>
</dbReference>